<evidence type="ECO:0000313" key="2">
    <source>
        <dbReference type="EMBL" id="SVC24369.1"/>
    </source>
</evidence>
<name>A0A382KJH7_9ZZZZ</name>
<gene>
    <name evidence="2" type="ORF">METZ01_LOCUS277223</name>
</gene>
<feature type="region of interest" description="Disordered" evidence="1">
    <location>
        <begin position="1"/>
        <end position="74"/>
    </location>
</feature>
<sequence>RSLRRGRVGQDRQRHLRAAERRDYRHQRRPRHRARHRQRRSLRRRLVLQNPPDQPQRVGRPALPRRLRRAGQHL</sequence>
<protein>
    <submittedName>
        <fullName evidence="2">Uncharacterized protein</fullName>
    </submittedName>
</protein>
<dbReference type="AlphaFoldDB" id="A0A382KJH7"/>
<organism evidence="2">
    <name type="scientific">marine metagenome</name>
    <dbReference type="NCBI Taxonomy" id="408172"/>
    <lineage>
        <taxon>unclassified sequences</taxon>
        <taxon>metagenomes</taxon>
        <taxon>ecological metagenomes</taxon>
    </lineage>
</organism>
<proteinExistence type="predicted"/>
<evidence type="ECO:0000256" key="1">
    <source>
        <dbReference type="SAM" id="MobiDB-lite"/>
    </source>
</evidence>
<feature type="non-terminal residue" evidence="2">
    <location>
        <position position="74"/>
    </location>
</feature>
<dbReference type="EMBL" id="UINC01080951">
    <property type="protein sequence ID" value="SVC24369.1"/>
    <property type="molecule type" value="Genomic_DNA"/>
</dbReference>
<feature type="compositionally biased region" description="Basic and acidic residues" evidence="1">
    <location>
        <begin position="8"/>
        <end position="23"/>
    </location>
</feature>
<feature type="non-terminal residue" evidence="2">
    <location>
        <position position="1"/>
    </location>
</feature>
<accession>A0A382KJH7</accession>
<feature type="compositionally biased region" description="Basic residues" evidence="1">
    <location>
        <begin position="63"/>
        <end position="74"/>
    </location>
</feature>
<reference evidence="2" key="1">
    <citation type="submission" date="2018-05" db="EMBL/GenBank/DDBJ databases">
        <authorList>
            <person name="Lanie J.A."/>
            <person name="Ng W.-L."/>
            <person name="Kazmierczak K.M."/>
            <person name="Andrzejewski T.M."/>
            <person name="Davidsen T.M."/>
            <person name="Wayne K.J."/>
            <person name="Tettelin H."/>
            <person name="Glass J.I."/>
            <person name="Rusch D."/>
            <person name="Podicherti R."/>
            <person name="Tsui H.-C.T."/>
            <person name="Winkler M.E."/>
        </authorList>
    </citation>
    <scope>NUCLEOTIDE SEQUENCE</scope>
</reference>
<feature type="compositionally biased region" description="Basic residues" evidence="1">
    <location>
        <begin position="24"/>
        <end position="46"/>
    </location>
</feature>